<evidence type="ECO:0000259" key="5">
    <source>
        <dbReference type="Pfam" id="PF00441"/>
    </source>
</evidence>
<protein>
    <recommendedName>
        <fullName evidence="5">Acyl-CoA dehydrogenase/oxidase C-terminal domain-containing protein</fullName>
    </recommendedName>
</protein>
<proteinExistence type="inferred from homology"/>
<dbReference type="InterPro" id="IPR009075">
    <property type="entry name" value="AcylCo_DH/oxidase_C"/>
</dbReference>
<dbReference type="PANTHER" id="PTHR48083:SF2">
    <property type="entry name" value="MEDIUM-CHAIN SPECIFIC ACYL-COA DEHYDROGENASE, MITOCHONDRIAL"/>
    <property type="match status" value="1"/>
</dbReference>
<evidence type="ECO:0000256" key="1">
    <source>
        <dbReference type="ARBA" id="ARBA00009347"/>
    </source>
</evidence>
<dbReference type="InterPro" id="IPR050741">
    <property type="entry name" value="Acyl-CoA_dehydrogenase"/>
</dbReference>
<dbReference type="AlphaFoldDB" id="A0A4R7V1N7"/>
<dbReference type="EMBL" id="SOCP01000016">
    <property type="protein sequence ID" value="TDV43179.1"/>
    <property type="molecule type" value="Genomic_DNA"/>
</dbReference>
<dbReference type="InterPro" id="IPR009100">
    <property type="entry name" value="AcylCoA_DH/oxidase_NM_dom_sf"/>
</dbReference>
<evidence type="ECO:0000256" key="4">
    <source>
        <dbReference type="ARBA" id="ARBA00023002"/>
    </source>
</evidence>
<keyword evidence="4" id="KW-0560">Oxidoreductase</keyword>
<dbReference type="InterPro" id="IPR046373">
    <property type="entry name" value="Acyl-CoA_Oxase/DH_mid-dom_sf"/>
</dbReference>
<organism evidence="6 7">
    <name type="scientific">Actinophytocola oryzae</name>
    <dbReference type="NCBI Taxonomy" id="502181"/>
    <lineage>
        <taxon>Bacteria</taxon>
        <taxon>Bacillati</taxon>
        <taxon>Actinomycetota</taxon>
        <taxon>Actinomycetes</taxon>
        <taxon>Pseudonocardiales</taxon>
        <taxon>Pseudonocardiaceae</taxon>
    </lineage>
</organism>
<dbReference type="CDD" id="cd00567">
    <property type="entry name" value="ACAD"/>
    <property type="match status" value="1"/>
</dbReference>
<keyword evidence="7" id="KW-1185">Reference proteome</keyword>
<dbReference type="GO" id="GO:0003995">
    <property type="term" value="F:acyl-CoA dehydrogenase activity"/>
    <property type="evidence" value="ECO:0007669"/>
    <property type="project" value="TreeGrafter"/>
</dbReference>
<name>A0A4R7V1N7_9PSEU</name>
<evidence type="ECO:0000313" key="6">
    <source>
        <dbReference type="EMBL" id="TDV43179.1"/>
    </source>
</evidence>
<keyword evidence="2" id="KW-0285">Flavoprotein</keyword>
<evidence type="ECO:0000313" key="7">
    <source>
        <dbReference type="Proteomes" id="UP000294927"/>
    </source>
</evidence>
<dbReference type="Pfam" id="PF00441">
    <property type="entry name" value="Acyl-CoA_dh_1"/>
    <property type="match status" value="1"/>
</dbReference>
<dbReference type="OrthoDB" id="4607453at2"/>
<dbReference type="Proteomes" id="UP000294927">
    <property type="component" value="Unassembled WGS sequence"/>
</dbReference>
<dbReference type="GO" id="GO:0005737">
    <property type="term" value="C:cytoplasm"/>
    <property type="evidence" value="ECO:0007669"/>
    <property type="project" value="TreeGrafter"/>
</dbReference>
<dbReference type="Gene3D" id="1.20.140.10">
    <property type="entry name" value="Butyryl-CoA Dehydrogenase, subunit A, domain 3"/>
    <property type="match status" value="1"/>
</dbReference>
<dbReference type="RefSeq" id="WP_133907078.1">
    <property type="nucleotide sequence ID" value="NZ_SOCP01000016.1"/>
</dbReference>
<feature type="domain" description="Acyl-CoA dehydrogenase/oxidase C-terminal" evidence="5">
    <location>
        <begin position="220"/>
        <end position="352"/>
    </location>
</feature>
<dbReference type="GO" id="GO:0033539">
    <property type="term" value="P:fatty acid beta-oxidation using acyl-CoA dehydrogenase"/>
    <property type="evidence" value="ECO:0007669"/>
    <property type="project" value="TreeGrafter"/>
</dbReference>
<dbReference type="InterPro" id="IPR036250">
    <property type="entry name" value="AcylCo_DH-like_C"/>
</dbReference>
<reference evidence="6 7" key="1">
    <citation type="submission" date="2019-03" db="EMBL/GenBank/DDBJ databases">
        <title>Genomic Encyclopedia of Archaeal and Bacterial Type Strains, Phase II (KMG-II): from individual species to whole genera.</title>
        <authorList>
            <person name="Goeker M."/>
        </authorList>
    </citation>
    <scope>NUCLEOTIDE SEQUENCE [LARGE SCALE GENOMIC DNA]</scope>
    <source>
        <strain evidence="6 7">DSM 45499</strain>
    </source>
</reference>
<accession>A0A4R7V1N7</accession>
<evidence type="ECO:0000256" key="2">
    <source>
        <dbReference type="ARBA" id="ARBA00022630"/>
    </source>
</evidence>
<comment type="caution">
    <text evidence="6">The sequence shown here is derived from an EMBL/GenBank/DDBJ whole genome shotgun (WGS) entry which is preliminary data.</text>
</comment>
<dbReference type="Gene3D" id="2.40.110.10">
    <property type="entry name" value="Butyryl-CoA Dehydrogenase, subunit A, domain 2"/>
    <property type="match status" value="1"/>
</dbReference>
<dbReference type="SUPFAM" id="SSF47203">
    <property type="entry name" value="Acyl-CoA dehydrogenase C-terminal domain-like"/>
    <property type="match status" value="1"/>
</dbReference>
<dbReference type="SUPFAM" id="SSF56645">
    <property type="entry name" value="Acyl-CoA dehydrogenase NM domain-like"/>
    <property type="match status" value="1"/>
</dbReference>
<evidence type="ECO:0000256" key="3">
    <source>
        <dbReference type="ARBA" id="ARBA00022827"/>
    </source>
</evidence>
<keyword evidence="3" id="KW-0274">FAD</keyword>
<dbReference type="PANTHER" id="PTHR48083">
    <property type="entry name" value="MEDIUM-CHAIN SPECIFIC ACYL-COA DEHYDROGENASE, MITOCHONDRIAL-RELATED"/>
    <property type="match status" value="1"/>
</dbReference>
<sequence>MTSQPVDVDRVDLAELFHGDYLPAIRQLGERRRGVADPIDEHDSGTGEAVWLGLVGSGALELGIPETVGALPRLRPVAPVAEMIGRALYQSPYFDTLTAMDALAVSAPADGHGLLDPIAAGELTVAVAAHDDLSASAPLDVDPRGHLSGRRRFVAFAPDVDYLLVVGGHAEPVAALVSADRPGVLTRRHDDIGRGDLYAVTLDSVPVDLELRLPGGWEAVLARARLRHACYLVGLCQGALELTVGYARKRQVFGQALGKLQGPAFRLAELAARTEAVRTLAHQACADADAGEPVELAACHAVLLAGELATDVGAEAIQLHGSYGMTTACDAQRFYRRAVVDGIRFGTGGQLRRAAMALVSGAV</sequence>
<gene>
    <name evidence="6" type="ORF">CLV71_116113</name>
</gene>
<comment type="similarity">
    <text evidence="1">Belongs to the acyl-CoA dehydrogenase family.</text>
</comment>